<protein>
    <recommendedName>
        <fullName evidence="6">F-box domain-containing protein</fullName>
    </recommendedName>
</protein>
<dbReference type="Pfam" id="PF24750">
    <property type="entry name" value="b-prop_At3g26010-like"/>
    <property type="match status" value="1"/>
</dbReference>
<dbReference type="SMART" id="SM00256">
    <property type="entry name" value="FBOX"/>
    <property type="match status" value="1"/>
</dbReference>
<dbReference type="InterPro" id="IPR001810">
    <property type="entry name" value="F-box_dom"/>
</dbReference>
<keyword evidence="4" id="KW-0812">Transmembrane</keyword>
<keyword evidence="5" id="KW-0732">Signal</keyword>
<proteinExistence type="predicted"/>
<dbReference type="InterPro" id="IPR015915">
    <property type="entry name" value="Kelch-typ_b-propeller"/>
</dbReference>
<dbReference type="Gene3D" id="1.20.1280.50">
    <property type="match status" value="1"/>
</dbReference>
<dbReference type="CDD" id="cd22157">
    <property type="entry name" value="F-box_AtFBW1-like"/>
    <property type="match status" value="1"/>
</dbReference>
<dbReference type="PROSITE" id="PS50181">
    <property type="entry name" value="FBOX"/>
    <property type="match status" value="1"/>
</dbReference>
<dbReference type="Pfam" id="PF00646">
    <property type="entry name" value="F-box"/>
    <property type="match status" value="1"/>
</dbReference>
<feature type="region of interest" description="Disordered" evidence="3">
    <location>
        <begin position="48"/>
        <end position="68"/>
    </location>
</feature>
<evidence type="ECO:0000256" key="1">
    <source>
        <dbReference type="ARBA" id="ARBA00022441"/>
    </source>
</evidence>
<dbReference type="InterPro" id="IPR036047">
    <property type="entry name" value="F-box-like_dom_sf"/>
</dbReference>
<dbReference type="EMBL" id="CM010634">
    <property type="protein sequence ID" value="RID53464.1"/>
    <property type="molecule type" value="Genomic_DNA"/>
</dbReference>
<keyword evidence="4" id="KW-1133">Transmembrane helix</keyword>
<evidence type="ECO:0000259" key="6">
    <source>
        <dbReference type="PROSITE" id="PS50181"/>
    </source>
</evidence>
<keyword evidence="4" id="KW-0472">Membrane</keyword>
<accession>A0A397YND8</accession>
<keyword evidence="1" id="KW-0880">Kelch repeat</keyword>
<keyword evidence="2" id="KW-0677">Repeat</keyword>
<evidence type="ECO:0000256" key="3">
    <source>
        <dbReference type="SAM" id="MobiDB-lite"/>
    </source>
</evidence>
<dbReference type="PANTHER" id="PTHR31672">
    <property type="entry name" value="BNACNNG10540D PROTEIN"/>
    <property type="match status" value="1"/>
</dbReference>
<gene>
    <name evidence="7" type="ORF">BRARA_G00856</name>
</gene>
<dbReference type="Proteomes" id="UP000264353">
    <property type="component" value="Chromosome A7"/>
</dbReference>
<dbReference type="InterPro" id="IPR050796">
    <property type="entry name" value="SCF_F-box_component"/>
</dbReference>
<dbReference type="SUPFAM" id="SSF81383">
    <property type="entry name" value="F-box domain"/>
    <property type="match status" value="1"/>
</dbReference>
<feature type="signal peptide" evidence="5">
    <location>
        <begin position="1"/>
        <end position="29"/>
    </location>
</feature>
<dbReference type="PANTHER" id="PTHR31672:SF12">
    <property type="entry name" value="F-BOX DOMAIN-CONTAINING PROTEIN"/>
    <property type="match status" value="1"/>
</dbReference>
<feature type="transmembrane region" description="Helical" evidence="4">
    <location>
        <begin position="497"/>
        <end position="526"/>
    </location>
</feature>
<evidence type="ECO:0000313" key="8">
    <source>
        <dbReference type="Proteomes" id="UP000264353"/>
    </source>
</evidence>
<reference evidence="7 8" key="1">
    <citation type="submission" date="2018-06" db="EMBL/GenBank/DDBJ databases">
        <title>WGS assembly of Brassica rapa FPsc.</title>
        <authorList>
            <person name="Bowman J."/>
            <person name="Kohchi T."/>
            <person name="Yamato K."/>
            <person name="Jenkins J."/>
            <person name="Shu S."/>
            <person name="Ishizaki K."/>
            <person name="Yamaoka S."/>
            <person name="Nishihama R."/>
            <person name="Nakamura Y."/>
            <person name="Berger F."/>
            <person name="Adam C."/>
            <person name="Aki S."/>
            <person name="Althoff F."/>
            <person name="Araki T."/>
            <person name="Arteaga-Vazquez M."/>
            <person name="Balasubrmanian S."/>
            <person name="Bauer D."/>
            <person name="Boehm C."/>
            <person name="Briginshaw L."/>
            <person name="Caballero-Perez J."/>
            <person name="Catarino B."/>
            <person name="Chen F."/>
            <person name="Chiyoda S."/>
            <person name="Chovatia M."/>
            <person name="Davies K."/>
            <person name="Delmans M."/>
            <person name="Demura T."/>
            <person name="Dierschke T."/>
            <person name="Dolan L."/>
            <person name="Dorantes-Acosta A."/>
            <person name="Eklund D."/>
            <person name="Florent S."/>
            <person name="Flores-Sandoval E."/>
            <person name="Fujiyama A."/>
            <person name="Fukuzawa H."/>
            <person name="Galik B."/>
            <person name="Grimanelli D."/>
            <person name="Grimwood J."/>
            <person name="Grossniklaus U."/>
            <person name="Hamada T."/>
            <person name="Haseloff J."/>
            <person name="Hetherington A."/>
            <person name="Higo A."/>
            <person name="Hirakawa Y."/>
            <person name="Hundley H."/>
            <person name="Ikeda Y."/>
            <person name="Inoue K."/>
            <person name="Inoue S."/>
            <person name="Ishida S."/>
            <person name="Jia Q."/>
            <person name="Kakita M."/>
            <person name="Kanazawa T."/>
            <person name="Kawai Y."/>
            <person name="Kawashima T."/>
            <person name="Kennedy M."/>
            <person name="Kinose K."/>
            <person name="Kinoshita T."/>
            <person name="Kohara Y."/>
            <person name="Koide E."/>
            <person name="Komatsu K."/>
            <person name="Kopischke S."/>
            <person name="Kubo M."/>
            <person name="Kyozuka J."/>
            <person name="Lagercrantz U."/>
            <person name="Lin S."/>
            <person name="Lindquist E."/>
            <person name="Lipzen A."/>
            <person name="Lu C."/>
            <person name="Luna E."/>
            <person name="Martienssen R."/>
            <person name="Minamino N."/>
            <person name="Mizutani M."/>
            <person name="Mizutani M."/>
            <person name="Mochizuki N."/>
            <person name="Monte I."/>
            <person name="Mosher R."/>
            <person name="Nagasaki H."/>
            <person name="Nakagami H."/>
            <person name="Naramoto S."/>
            <person name="Nishitani K."/>
            <person name="Ohtani M."/>
            <person name="Okamoto T."/>
            <person name="Okumura M."/>
            <person name="Phillips J."/>
            <person name="Pollak B."/>
            <person name="Reinders A."/>
            <person name="Roevekamp M."/>
            <person name="Sano R."/>
            <person name="Sawa S."/>
            <person name="Schmid M."/>
            <person name="Shirakawa M."/>
            <person name="Solano R."/>
            <person name="Spunde A."/>
            <person name="Suetsugu N."/>
            <person name="Sugano S."/>
            <person name="Sugiyama A."/>
            <person name="Sun R."/>
            <person name="Suzuki Y."/>
            <person name="Takenaka M."/>
            <person name="Takezawa D."/>
            <person name="Tomogane H."/>
            <person name="Tsuzuki M."/>
            <person name="Ueda T."/>
            <person name="Umeda M."/>
            <person name="Ward J."/>
            <person name="Watanabe Y."/>
            <person name="Yazaki K."/>
            <person name="Yokoyama R."/>
            <person name="Yoshitake Y."/>
            <person name="Yotsui I."/>
            <person name="Zachgo S."/>
            <person name="Schmutz J."/>
        </authorList>
    </citation>
    <scope>NUCLEOTIDE SEQUENCE [LARGE SCALE GENOMIC DNA]</scope>
    <source>
        <strain evidence="8">cv. B-3</strain>
    </source>
</reference>
<dbReference type="InterPro" id="IPR056592">
    <property type="entry name" value="Beta-prop_At3g26010-like"/>
</dbReference>
<dbReference type="FunFam" id="1.20.1280.50:FF:000008">
    <property type="entry name" value="F-box only protein 6"/>
    <property type="match status" value="1"/>
</dbReference>
<evidence type="ECO:0000256" key="5">
    <source>
        <dbReference type="SAM" id="SignalP"/>
    </source>
</evidence>
<sequence>MAATTGPDLCVPLIVFSLSLSLLSLLTRGMEEEFAMLRQLIGQLQELLHNSSPPPPSPPSSSSSSPSFVVLHNPQHQNRCCCLPLFDDTSSSDVSCDTLMAAGKRPRYLKMLDTAKRSRKQKNQVKSCTEAGDGIMDQELWLEFPQDLFESVLSRLPVATLFQFRSVCRKWNALIDSDSFSKSCTDLPQTIPWFYTITHENVNSGQVYDPSSKKWRHPVIPALPKKSIVLPMASAGGLVCFLDIGHRNFYVSNPLTKSFRELPARSFKVWSRVAVGMTLNGNSTSDGYKVLWVGCEGEYEVYDSLRNVWTKRGTIPSNVKLPVLLNFKSQPVAINCTLYFMLTDPEGILSYDMVSGRWRQYIIPCPPHLSDHTLAECGERLMLVGLVSKNAATCVCVWELQKMTLLWKEVDRMPNVWCLEFYGKHVRMNCLGNKGCLMLLSLRSRQMNRLIMYDAVAKEWGKVPGCTVPRGRKRLWIACGTAFNLPLRPGLDLLSSLFSLLFSPLFSCSVLCTVGLFVLISGTVIVI</sequence>
<evidence type="ECO:0000313" key="7">
    <source>
        <dbReference type="EMBL" id="RID53464.1"/>
    </source>
</evidence>
<organism evidence="7 8">
    <name type="scientific">Brassica campestris</name>
    <name type="common">Field mustard</name>
    <dbReference type="NCBI Taxonomy" id="3711"/>
    <lineage>
        <taxon>Eukaryota</taxon>
        <taxon>Viridiplantae</taxon>
        <taxon>Streptophyta</taxon>
        <taxon>Embryophyta</taxon>
        <taxon>Tracheophyta</taxon>
        <taxon>Spermatophyta</taxon>
        <taxon>Magnoliopsida</taxon>
        <taxon>eudicotyledons</taxon>
        <taxon>Gunneridae</taxon>
        <taxon>Pentapetalae</taxon>
        <taxon>rosids</taxon>
        <taxon>malvids</taxon>
        <taxon>Brassicales</taxon>
        <taxon>Brassicaceae</taxon>
        <taxon>Brassiceae</taxon>
        <taxon>Brassica</taxon>
    </lineage>
</organism>
<dbReference type="AlphaFoldDB" id="A0A397YND8"/>
<evidence type="ECO:0000256" key="4">
    <source>
        <dbReference type="SAM" id="Phobius"/>
    </source>
</evidence>
<dbReference type="InterPro" id="IPR011043">
    <property type="entry name" value="Gal_Oxase/kelch_b-propeller"/>
</dbReference>
<name>A0A397YND8_BRACM</name>
<dbReference type="Gene3D" id="2.120.10.80">
    <property type="entry name" value="Kelch-type beta propeller"/>
    <property type="match status" value="1"/>
</dbReference>
<feature type="domain" description="F-box" evidence="6">
    <location>
        <begin position="138"/>
        <end position="184"/>
    </location>
</feature>
<evidence type="ECO:0000256" key="2">
    <source>
        <dbReference type="ARBA" id="ARBA00022737"/>
    </source>
</evidence>
<feature type="chain" id="PRO_5017292160" description="F-box domain-containing protein" evidence="5">
    <location>
        <begin position="30"/>
        <end position="527"/>
    </location>
</feature>
<dbReference type="FunFam" id="2.120.10.80:FF:000059">
    <property type="entry name" value="F-box only protein 6"/>
    <property type="match status" value="1"/>
</dbReference>
<dbReference type="SUPFAM" id="SSF50965">
    <property type="entry name" value="Galactose oxidase, central domain"/>
    <property type="match status" value="1"/>
</dbReference>